<keyword evidence="3" id="KW-1185">Reference proteome</keyword>
<protein>
    <recommendedName>
        <fullName evidence="4">DUF4367 domain-containing protein</fullName>
    </recommendedName>
</protein>
<dbReference type="EMBL" id="JAYMRP010000052">
    <property type="protein sequence ID" value="MFB8777753.1"/>
    <property type="molecule type" value="Genomic_DNA"/>
</dbReference>
<dbReference type="RefSeq" id="WP_376736192.1">
    <property type="nucleotide sequence ID" value="NZ_JAYMRP010000052.1"/>
</dbReference>
<reference evidence="2 3" key="1">
    <citation type="submission" date="2024-01" db="EMBL/GenBank/DDBJ databases">
        <title>Genome mining of biosynthetic gene clusters to explore secondary metabolites of Streptomyces sp.</title>
        <authorList>
            <person name="Baig A."/>
            <person name="Ajitkumar Shintre N."/>
            <person name="Kumar H."/>
            <person name="Anbarasu A."/>
            <person name="Ramaiah S."/>
        </authorList>
    </citation>
    <scope>NUCLEOTIDE SEQUENCE [LARGE SCALE GENOMIC DNA]</scope>
    <source>
        <strain evidence="2 3">A57</strain>
    </source>
</reference>
<proteinExistence type="predicted"/>
<gene>
    <name evidence="2" type="ORF">VSS16_34450</name>
</gene>
<evidence type="ECO:0000313" key="3">
    <source>
        <dbReference type="Proteomes" id="UP001585080"/>
    </source>
</evidence>
<organism evidence="2 3">
    <name type="scientific">Streptomyces broussonetiae</name>
    <dbReference type="NCBI Taxonomy" id="2686304"/>
    <lineage>
        <taxon>Bacteria</taxon>
        <taxon>Bacillati</taxon>
        <taxon>Actinomycetota</taxon>
        <taxon>Actinomycetes</taxon>
        <taxon>Kitasatosporales</taxon>
        <taxon>Streptomycetaceae</taxon>
        <taxon>Streptomyces</taxon>
    </lineage>
</organism>
<evidence type="ECO:0008006" key="4">
    <source>
        <dbReference type="Google" id="ProtNLM"/>
    </source>
</evidence>
<feature type="compositionally biased region" description="Low complexity" evidence="1">
    <location>
        <begin position="196"/>
        <end position="209"/>
    </location>
</feature>
<feature type="region of interest" description="Disordered" evidence="1">
    <location>
        <begin position="188"/>
        <end position="231"/>
    </location>
</feature>
<evidence type="ECO:0000313" key="2">
    <source>
        <dbReference type="EMBL" id="MFB8777753.1"/>
    </source>
</evidence>
<sequence length="231" mass="23466">MSRVRRLPPRRSLPSLLPPLLVVAALLLTGCGKEKAPSADGATASTAEIPAPTGTAVSEELADRATALGIAPEHVYVTAAPGFALAQQSVGVSGDDGFSASYFSRSAGTHFTLTVDRGSMTAASCPGQAVGDLGRGPTECERDGDAWYRDGRSQHEYLLAGDGQVIRLSADSGVPRATLRAAVEAVHRPSGDELDALLPPATGTGPTAPVERGDLPSEGDGAPNNDVGVGG</sequence>
<accession>A0ABV5EM79</accession>
<name>A0ABV5EM79_9ACTN</name>
<evidence type="ECO:0000256" key="1">
    <source>
        <dbReference type="SAM" id="MobiDB-lite"/>
    </source>
</evidence>
<dbReference type="PROSITE" id="PS51257">
    <property type="entry name" value="PROKAR_LIPOPROTEIN"/>
    <property type="match status" value="1"/>
</dbReference>
<comment type="caution">
    <text evidence="2">The sequence shown here is derived from an EMBL/GenBank/DDBJ whole genome shotgun (WGS) entry which is preliminary data.</text>
</comment>
<dbReference type="Proteomes" id="UP001585080">
    <property type="component" value="Unassembled WGS sequence"/>
</dbReference>